<comment type="caution">
    <text evidence="9">The sequence shown here is derived from an EMBL/GenBank/DDBJ whole genome shotgun (WGS) entry which is preliminary data.</text>
</comment>
<dbReference type="GO" id="GO:0045936">
    <property type="term" value="P:negative regulation of phosphate metabolic process"/>
    <property type="evidence" value="ECO:0007669"/>
    <property type="project" value="InterPro"/>
</dbReference>
<dbReference type="AlphaFoldDB" id="A0A0R1R4S8"/>
<dbReference type="PIRSF" id="PIRSF003107">
    <property type="entry name" value="PhoU"/>
    <property type="match status" value="1"/>
</dbReference>
<keyword evidence="5 7" id="KW-0963">Cytoplasm</keyword>
<dbReference type="Proteomes" id="UP000051790">
    <property type="component" value="Unassembled WGS sequence"/>
</dbReference>
<organism evidence="9 10">
    <name type="scientific">Lacticaseibacillus manihotivorans DSM 13343 = JCM 12514</name>
    <dbReference type="NCBI Taxonomy" id="1423769"/>
    <lineage>
        <taxon>Bacteria</taxon>
        <taxon>Bacillati</taxon>
        <taxon>Bacillota</taxon>
        <taxon>Bacilli</taxon>
        <taxon>Lactobacillales</taxon>
        <taxon>Lactobacillaceae</taxon>
        <taxon>Lacticaseibacillus</taxon>
    </lineage>
</organism>
<evidence type="ECO:0000256" key="2">
    <source>
        <dbReference type="ARBA" id="ARBA00008107"/>
    </source>
</evidence>
<evidence type="ECO:0000256" key="5">
    <source>
        <dbReference type="ARBA" id="ARBA00022490"/>
    </source>
</evidence>
<comment type="subcellular location">
    <subcellularLocation>
        <location evidence="1 7">Cytoplasm</location>
    </subcellularLocation>
</comment>
<dbReference type="OrthoDB" id="9814256at2"/>
<dbReference type="Gene3D" id="1.20.58.220">
    <property type="entry name" value="Phosphate transport system protein phou homolog 2, domain 2"/>
    <property type="match status" value="1"/>
</dbReference>
<evidence type="ECO:0000256" key="7">
    <source>
        <dbReference type="PIRNR" id="PIRNR003107"/>
    </source>
</evidence>
<evidence type="ECO:0000313" key="9">
    <source>
        <dbReference type="EMBL" id="KRL48965.1"/>
    </source>
</evidence>
<evidence type="ECO:0000313" key="10">
    <source>
        <dbReference type="Proteomes" id="UP000051790"/>
    </source>
</evidence>
<comment type="function">
    <text evidence="7">Plays a role in the regulation of phosphate uptake.</text>
</comment>
<dbReference type="InterPro" id="IPR028366">
    <property type="entry name" value="PhoU"/>
</dbReference>
<dbReference type="GO" id="GO:0030643">
    <property type="term" value="P:intracellular phosphate ion homeostasis"/>
    <property type="evidence" value="ECO:0007669"/>
    <property type="project" value="InterPro"/>
</dbReference>
<dbReference type="NCBIfam" id="TIGR02135">
    <property type="entry name" value="phoU_full"/>
    <property type="match status" value="1"/>
</dbReference>
<evidence type="ECO:0000259" key="8">
    <source>
        <dbReference type="Pfam" id="PF01895"/>
    </source>
</evidence>
<comment type="similarity">
    <text evidence="2 7">Belongs to the PhoU family.</text>
</comment>
<dbReference type="FunFam" id="1.20.58.220:FF:000004">
    <property type="entry name" value="Phosphate-specific transport system accessory protein PhoU"/>
    <property type="match status" value="1"/>
</dbReference>
<keyword evidence="10" id="KW-1185">Reference proteome</keyword>
<evidence type="ECO:0000256" key="3">
    <source>
        <dbReference type="ARBA" id="ARBA00011738"/>
    </source>
</evidence>
<dbReference type="RefSeq" id="WP_054718844.1">
    <property type="nucleotide sequence ID" value="NZ_AZEU01000082.1"/>
</dbReference>
<dbReference type="InterPro" id="IPR038078">
    <property type="entry name" value="PhoU-like_sf"/>
</dbReference>
<dbReference type="PATRIC" id="fig|1423769.4.peg.125"/>
<proteinExistence type="inferred from homology"/>
<keyword evidence="4 7" id="KW-0813">Transport</keyword>
<name>A0A0R1R4S8_9LACO</name>
<dbReference type="EMBL" id="AZEU01000082">
    <property type="protein sequence ID" value="KRL48965.1"/>
    <property type="molecule type" value="Genomic_DNA"/>
</dbReference>
<feature type="domain" description="PhoU" evidence="8">
    <location>
        <begin position="119"/>
        <end position="201"/>
    </location>
</feature>
<dbReference type="GO" id="GO:0006817">
    <property type="term" value="P:phosphate ion transport"/>
    <property type="evidence" value="ECO:0007669"/>
    <property type="project" value="UniProtKB-KW"/>
</dbReference>
<sequence>MPEILNRDLHRLNHLFEDMGLNVSEQIDLATKAFLNVDFDAAQKVIDRDVTINNDKLHLEKLIIQTLALQQPVASDFRIVMSILKSSTDLERIGDHAVGIARETKAASRERIAAIDQVLTHMSTTVRNMLEQILTAYLKTDVTLAEQVAGRDLEVDRDFVTVRKLTTQSPETDGDLIASYLFVSRLLERIGDHVVNIAEWIVYNHTGKIVELNLGKQDRRKAEGVSDAATD</sequence>
<dbReference type="PANTHER" id="PTHR42930:SF3">
    <property type="entry name" value="PHOSPHATE-SPECIFIC TRANSPORT SYSTEM ACCESSORY PROTEIN PHOU"/>
    <property type="match status" value="1"/>
</dbReference>
<keyword evidence="6 7" id="KW-0592">Phosphate transport</keyword>
<dbReference type="InterPro" id="IPR026022">
    <property type="entry name" value="PhoU_dom"/>
</dbReference>
<dbReference type="GO" id="GO:0005737">
    <property type="term" value="C:cytoplasm"/>
    <property type="evidence" value="ECO:0007669"/>
    <property type="project" value="UniProtKB-SubCell"/>
</dbReference>
<evidence type="ECO:0000256" key="6">
    <source>
        <dbReference type="ARBA" id="ARBA00022592"/>
    </source>
</evidence>
<protein>
    <recommendedName>
        <fullName evidence="7">Phosphate-specific transport system accessory protein PhoU</fullName>
    </recommendedName>
</protein>
<gene>
    <name evidence="9" type="ORF">FD01_GL000111</name>
</gene>
<dbReference type="SUPFAM" id="SSF109755">
    <property type="entry name" value="PhoU-like"/>
    <property type="match status" value="1"/>
</dbReference>
<reference evidence="9 10" key="1">
    <citation type="journal article" date="2015" name="Genome Announc.">
        <title>Expanding the biotechnology potential of lactobacilli through comparative genomics of 213 strains and associated genera.</title>
        <authorList>
            <person name="Sun Z."/>
            <person name="Harris H.M."/>
            <person name="McCann A."/>
            <person name="Guo C."/>
            <person name="Argimon S."/>
            <person name="Zhang W."/>
            <person name="Yang X."/>
            <person name="Jeffery I.B."/>
            <person name="Cooney J.C."/>
            <person name="Kagawa T.F."/>
            <person name="Liu W."/>
            <person name="Song Y."/>
            <person name="Salvetti E."/>
            <person name="Wrobel A."/>
            <person name="Rasinkangas P."/>
            <person name="Parkhill J."/>
            <person name="Rea M.C."/>
            <person name="O'Sullivan O."/>
            <person name="Ritari J."/>
            <person name="Douillard F.P."/>
            <person name="Paul Ross R."/>
            <person name="Yang R."/>
            <person name="Briner A.E."/>
            <person name="Felis G.E."/>
            <person name="de Vos W.M."/>
            <person name="Barrangou R."/>
            <person name="Klaenhammer T.R."/>
            <person name="Caufield P.W."/>
            <person name="Cui Y."/>
            <person name="Zhang H."/>
            <person name="O'Toole P.W."/>
        </authorList>
    </citation>
    <scope>NUCLEOTIDE SEQUENCE [LARGE SCALE GENOMIC DNA]</scope>
    <source>
        <strain evidence="9 10">DSM 13343</strain>
    </source>
</reference>
<dbReference type="Pfam" id="PF01895">
    <property type="entry name" value="PhoU"/>
    <property type="match status" value="2"/>
</dbReference>
<evidence type="ECO:0000256" key="4">
    <source>
        <dbReference type="ARBA" id="ARBA00022448"/>
    </source>
</evidence>
<dbReference type="PANTHER" id="PTHR42930">
    <property type="entry name" value="PHOSPHATE-SPECIFIC TRANSPORT SYSTEM ACCESSORY PROTEIN PHOU"/>
    <property type="match status" value="1"/>
</dbReference>
<evidence type="ECO:0000256" key="1">
    <source>
        <dbReference type="ARBA" id="ARBA00004496"/>
    </source>
</evidence>
<accession>A0A0R1R4S8</accession>
<comment type="subunit">
    <text evidence="3 7">Homodimer.</text>
</comment>
<feature type="domain" description="PhoU" evidence="8">
    <location>
        <begin position="17"/>
        <end position="103"/>
    </location>
</feature>